<sequence length="241" mass="26377">MKMTDETLSAFLDNELTDAEMEAVRDQIEKDPTLADRLAEMASVDAELQAHYGSIDDRPMPASITRMLEEKASRSAAPAQDNVVTFPWWRRLPGHTGKAIAAAIIAGVALTQWLTVATDGDPMSPAVANVLDSQPSGEVYQVNDQASLTPRLTFQSQAGQWCRQFRLETQTSASEQIACRTGEGSWEQVATAEAEPSLAPDVYQTASGGSVLDEELDRMMATPPVGPNQERALLEQQWRRN</sequence>
<dbReference type="GeneID" id="77254270"/>
<reference evidence="1 2" key="1">
    <citation type="submission" date="2017-04" db="EMBL/GenBank/DDBJ databases">
        <title>Genome Sequence of Marinobacter salarius strain SMR5 Isolated from a culture of the Diatom Skeletonema marinoi.</title>
        <authorList>
            <person name="Topel M."/>
            <person name="Pinder M.I.M."/>
            <person name="Johansson O.N."/>
            <person name="Kourtchenko O."/>
            <person name="Godhe A."/>
            <person name="Clarke A.K."/>
        </authorList>
    </citation>
    <scope>NUCLEOTIDE SEQUENCE [LARGE SCALE GENOMIC DNA]</scope>
    <source>
        <strain evidence="1 2">SMR5</strain>
    </source>
</reference>
<dbReference type="AlphaFoldDB" id="A0A1W6K4K6"/>
<organism evidence="1 2">
    <name type="scientific">Marinobacter salarius</name>
    <dbReference type="NCBI Taxonomy" id="1420917"/>
    <lineage>
        <taxon>Bacteria</taxon>
        <taxon>Pseudomonadati</taxon>
        <taxon>Pseudomonadota</taxon>
        <taxon>Gammaproteobacteria</taxon>
        <taxon>Pseudomonadales</taxon>
        <taxon>Marinobacteraceae</taxon>
        <taxon>Marinobacter</taxon>
    </lineage>
</organism>
<dbReference type="EMBL" id="CP020931">
    <property type="protein sequence ID" value="ARM82364.1"/>
    <property type="molecule type" value="Genomic_DNA"/>
</dbReference>
<protein>
    <submittedName>
        <fullName evidence="1">Anti-sigma factor</fullName>
    </submittedName>
</protein>
<evidence type="ECO:0000313" key="2">
    <source>
        <dbReference type="Proteomes" id="UP000193100"/>
    </source>
</evidence>
<name>A0A1W6K4K6_9GAMM</name>
<gene>
    <name evidence="1" type="ORF">MARSALSMR5_00263</name>
</gene>
<dbReference type="STRING" id="1420917.AU15_05235"/>
<proteinExistence type="predicted"/>
<accession>A0A1W6K4K6</accession>
<evidence type="ECO:0000313" key="1">
    <source>
        <dbReference type="EMBL" id="ARM82364.1"/>
    </source>
</evidence>
<dbReference type="RefSeq" id="WP_085678281.1">
    <property type="nucleotide sequence ID" value="NZ_CP020931.1"/>
</dbReference>
<dbReference type="Proteomes" id="UP000193100">
    <property type="component" value="Chromosome"/>
</dbReference>